<accession>A0ACC0LCQ4</accession>
<organism evidence="1 2">
    <name type="scientific">Rhododendron molle</name>
    <name type="common">Chinese azalea</name>
    <name type="synonym">Azalea mollis</name>
    <dbReference type="NCBI Taxonomy" id="49168"/>
    <lineage>
        <taxon>Eukaryota</taxon>
        <taxon>Viridiplantae</taxon>
        <taxon>Streptophyta</taxon>
        <taxon>Embryophyta</taxon>
        <taxon>Tracheophyta</taxon>
        <taxon>Spermatophyta</taxon>
        <taxon>Magnoliopsida</taxon>
        <taxon>eudicotyledons</taxon>
        <taxon>Gunneridae</taxon>
        <taxon>Pentapetalae</taxon>
        <taxon>asterids</taxon>
        <taxon>Ericales</taxon>
        <taxon>Ericaceae</taxon>
        <taxon>Ericoideae</taxon>
        <taxon>Rhodoreae</taxon>
        <taxon>Rhododendron</taxon>
    </lineage>
</organism>
<keyword evidence="2" id="KW-1185">Reference proteome</keyword>
<dbReference type="EMBL" id="CM046400">
    <property type="protein sequence ID" value="KAI8526415.1"/>
    <property type="molecule type" value="Genomic_DNA"/>
</dbReference>
<evidence type="ECO:0000313" key="2">
    <source>
        <dbReference type="Proteomes" id="UP001062846"/>
    </source>
</evidence>
<sequence>MAVGTKAEASAVGVGAGASAAETLWTAERAMNMTTTTATKRFIFNASIFFSLCVVLIKLALRVGERI</sequence>
<comment type="caution">
    <text evidence="1">The sequence shown here is derived from an EMBL/GenBank/DDBJ whole genome shotgun (WGS) entry which is preliminary data.</text>
</comment>
<dbReference type="Proteomes" id="UP001062846">
    <property type="component" value="Chromosome 13"/>
</dbReference>
<gene>
    <name evidence="1" type="ORF">RHMOL_Rhmol13G0305600</name>
</gene>
<evidence type="ECO:0000313" key="1">
    <source>
        <dbReference type="EMBL" id="KAI8526415.1"/>
    </source>
</evidence>
<name>A0ACC0LCQ4_RHOML</name>
<proteinExistence type="predicted"/>
<reference evidence="1" key="1">
    <citation type="submission" date="2022-02" db="EMBL/GenBank/DDBJ databases">
        <title>Plant Genome Project.</title>
        <authorList>
            <person name="Zhang R.-G."/>
        </authorList>
    </citation>
    <scope>NUCLEOTIDE SEQUENCE</scope>
    <source>
        <strain evidence="1">AT1</strain>
    </source>
</reference>
<protein>
    <submittedName>
        <fullName evidence="1">Uncharacterized protein</fullName>
    </submittedName>
</protein>